<evidence type="ECO:0000313" key="8">
    <source>
        <dbReference type="Proteomes" id="UP001220610"/>
    </source>
</evidence>
<evidence type="ECO:0000256" key="5">
    <source>
        <dbReference type="ARBA" id="ARBA00023136"/>
    </source>
</evidence>
<comment type="subcellular location">
    <subcellularLocation>
        <location evidence="1">Cell membrane</location>
        <topology evidence="1">Multi-pass membrane protein</topology>
    </subcellularLocation>
</comment>
<dbReference type="InterPro" id="IPR017039">
    <property type="entry name" value="Virul_fac_BrkB"/>
</dbReference>
<dbReference type="PANTHER" id="PTHR30213:SF1">
    <property type="entry name" value="INNER MEMBRANE PROTEIN YHJD"/>
    <property type="match status" value="1"/>
</dbReference>
<organism evidence="7 8">
    <name type="scientific">Candidatus Pseudobacter hemicellulosilyticus</name>
    <dbReference type="NCBI Taxonomy" id="3121375"/>
    <lineage>
        <taxon>Bacteria</taxon>
        <taxon>Pseudomonadati</taxon>
        <taxon>Bacteroidota</taxon>
        <taxon>Chitinophagia</taxon>
        <taxon>Chitinophagales</taxon>
        <taxon>Chitinophagaceae</taxon>
        <taxon>Pseudobacter</taxon>
    </lineage>
</organism>
<evidence type="ECO:0000256" key="2">
    <source>
        <dbReference type="ARBA" id="ARBA00022475"/>
    </source>
</evidence>
<feature type="transmembrane region" description="Helical" evidence="6">
    <location>
        <begin position="215"/>
        <end position="240"/>
    </location>
</feature>
<keyword evidence="3 6" id="KW-0812">Transmembrane</keyword>
<dbReference type="EMBL" id="CP119311">
    <property type="protein sequence ID" value="WEK38067.1"/>
    <property type="molecule type" value="Genomic_DNA"/>
</dbReference>
<dbReference type="Proteomes" id="UP001220610">
    <property type="component" value="Chromosome"/>
</dbReference>
<keyword evidence="2" id="KW-1003">Cell membrane</keyword>
<feature type="transmembrane region" description="Helical" evidence="6">
    <location>
        <begin position="95"/>
        <end position="116"/>
    </location>
</feature>
<dbReference type="PANTHER" id="PTHR30213">
    <property type="entry name" value="INNER MEMBRANE PROTEIN YHJD"/>
    <property type="match status" value="1"/>
</dbReference>
<feature type="transmembrane region" description="Helical" evidence="6">
    <location>
        <begin position="252"/>
        <end position="273"/>
    </location>
</feature>
<keyword evidence="4 6" id="KW-1133">Transmembrane helix</keyword>
<name>A0AAJ5WWY3_9BACT</name>
<reference evidence="7" key="1">
    <citation type="submission" date="2023-03" db="EMBL/GenBank/DDBJ databases">
        <title>Andean soil-derived lignocellulolytic bacterial consortium as a source of novel taxa and putative plastic-active enzymes.</title>
        <authorList>
            <person name="Diaz-Garcia L."/>
            <person name="Chuvochina M."/>
            <person name="Feuerriegel G."/>
            <person name="Bunk B."/>
            <person name="Sproer C."/>
            <person name="Streit W.R."/>
            <person name="Rodriguez L.M."/>
            <person name="Overmann J."/>
            <person name="Jimenez D.J."/>
        </authorList>
    </citation>
    <scope>NUCLEOTIDE SEQUENCE</scope>
    <source>
        <strain evidence="7">MAG 7</strain>
    </source>
</reference>
<proteinExistence type="predicted"/>
<feature type="transmembrane region" description="Helical" evidence="6">
    <location>
        <begin position="29"/>
        <end position="56"/>
    </location>
</feature>
<accession>A0AAJ5WWY3</accession>
<dbReference type="AlphaFoldDB" id="A0AAJ5WWY3"/>
<gene>
    <name evidence="7" type="ORF">P0Y53_11210</name>
</gene>
<sequence length="304" mass="34371">MAKQPLPIRRLGLLRKALREFQKNDPLRMAGATAFFATFALPAILIILIQVFGLILDRRTLGSQLLNSLSEVIGQHSATQLRETLRNVRQLAHTWYIAAGLFLFLVFVSTTLFKVIKDSLNQLWRIKLNKAGFRLQLRARAKSFVAIMIAGILFLLALLAEGLFALLRKYFAQVLPQDNPTLNVLISQLVSLGLVTIWFTLVFRYLADGHTTLKVTLVGGLFTGILFTMGKFVLGFFLSYSNMQNIYGTSTSFVLLLLFIFYCSIIFYYGACFTKVWAEFKKRPILPGRHAGKYQIADIEELTS</sequence>
<feature type="transmembrane region" description="Helical" evidence="6">
    <location>
        <begin position="144"/>
        <end position="165"/>
    </location>
</feature>
<evidence type="ECO:0000256" key="4">
    <source>
        <dbReference type="ARBA" id="ARBA00022989"/>
    </source>
</evidence>
<evidence type="ECO:0000256" key="6">
    <source>
        <dbReference type="SAM" id="Phobius"/>
    </source>
</evidence>
<protein>
    <submittedName>
        <fullName evidence="7">YihY/virulence factor BrkB family protein</fullName>
    </submittedName>
</protein>
<keyword evidence="5 6" id="KW-0472">Membrane</keyword>
<evidence type="ECO:0000256" key="3">
    <source>
        <dbReference type="ARBA" id="ARBA00022692"/>
    </source>
</evidence>
<dbReference type="PIRSF" id="PIRSF035875">
    <property type="entry name" value="RNase_BN"/>
    <property type="match status" value="1"/>
</dbReference>
<evidence type="ECO:0000256" key="1">
    <source>
        <dbReference type="ARBA" id="ARBA00004651"/>
    </source>
</evidence>
<dbReference type="GO" id="GO:0005886">
    <property type="term" value="C:plasma membrane"/>
    <property type="evidence" value="ECO:0007669"/>
    <property type="project" value="UniProtKB-SubCell"/>
</dbReference>
<dbReference type="Pfam" id="PF03631">
    <property type="entry name" value="Virul_fac_BrkB"/>
    <property type="match status" value="1"/>
</dbReference>
<evidence type="ECO:0000313" key="7">
    <source>
        <dbReference type="EMBL" id="WEK38067.1"/>
    </source>
</evidence>
<feature type="transmembrane region" description="Helical" evidence="6">
    <location>
        <begin position="185"/>
        <end position="203"/>
    </location>
</feature>